<evidence type="ECO:0000256" key="2">
    <source>
        <dbReference type="ARBA" id="ARBA00005752"/>
    </source>
</evidence>
<sequence>MCGIAGTVTFGTTGPLTGFPATACAAMAHRGPDEEGYHHDARAALGMCRLKVIGLADGSQPAYSEDRGIVVVFNGEIYNHRSLRRYLADRGRPVRGGSDAHILPVLYDELGEDFVDRLHGMYSIAVHDTRTGRLLLVTDRVGKKPLFYSRLADGTVAFASELNALMRHPGIDRAVDPLAVDQYLSYRVVPAPHTIYRDVRKAEPGTVLTFEAGQPEKRRRYWQFDFTADPAEAADPRRAVDTVDALLQRAVADRLEAEVPLGAMLSGGLDSSLVVAVAARQLGRPIHTFSVGFEHDAFDESAYARAVAEHCGTVHHTYRIGVADARRSVDRILTHMGEPYAFPSAIAADCMYRLARDHVTVVLTGDGSDEIFAGYRRYRLFQDLPHIDPAYAAKVDAQALAAGDGGIADRYQAILVDGVRGGVKDRLYSPAFKALLPDHPVNHLRDRFARTGAHRPELDRVMQVDCGFWLPDAQLVKIDRMAMAHSVEPRSPLLDHRLIDYVTRIPAAAKLVDGNEKVLLKQVAARYVPDSVIHRPKQELAVPLESWLGSALRPAIQETLLSEASLERGYFAPDALRAFVTAFRPEHTYALWTLYMLERWHRLHTDAEAFPEPAASLQPAATR</sequence>
<keyword evidence="10" id="KW-0436">Ligase</keyword>
<evidence type="ECO:0000313" key="10">
    <source>
        <dbReference type="EMBL" id="MFC5023982.1"/>
    </source>
</evidence>
<dbReference type="SUPFAM" id="SSF56235">
    <property type="entry name" value="N-terminal nucleophile aminohydrolases (Ntn hydrolases)"/>
    <property type="match status" value="1"/>
</dbReference>
<keyword evidence="4" id="KW-0547">Nucleotide-binding</keyword>
<dbReference type="EMBL" id="JBHSJD010000013">
    <property type="protein sequence ID" value="MFC5023982.1"/>
    <property type="molecule type" value="Genomic_DNA"/>
</dbReference>
<keyword evidence="7" id="KW-0315">Glutamine amidotransferase</keyword>
<comment type="similarity">
    <text evidence="2">Belongs to the asparagine synthetase family.</text>
</comment>
<dbReference type="InterPro" id="IPR051786">
    <property type="entry name" value="ASN_synthetase/amidase"/>
</dbReference>
<dbReference type="InterPro" id="IPR029055">
    <property type="entry name" value="Ntn_hydrolases_N"/>
</dbReference>
<dbReference type="RefSeq" id="WP_345686941.1">
    <property type="nucleotide sequence ID" value="NZ_BAABIT010000001.1"/>
</dbReference>
<keyword evidence="6" id="KW-0028">Amino-acid biosynthesis</keyword>
<keyword evidence="6" id="KW-0061">Asparagine biosynthesis</keyword>
<evidence type="ECO:0000256" key="7">
    <source>
        <dbReference type="ARBA" id="ARBA00022962"/>
    </source>
</evidence>
<comment type="pathway">
    <text evidence="1">Amino-acid biosynthesis; L-asparagine biosynthesis; L-asparagine from L-aspartate (L-Gln route): step 1/1.</text>
</comment>
<dbReference type="Gene3D" id="3.40.50.620">
    <property type="entry name" value="HUPs"/>
    <property type="match status" value="1"/>
</dbReference>
<dbReference type="Pfam" id="PF00733">
    <property type="entry name" value="Asn_synthase"/>
    <property type="match status" value="1"/>
</dbReference>
<dbReference type="InterPro" id="IPR006426">
    <property type="entry name" value="Asn_synth_AEB"/>
</dbReference>
<dbReference type="PANTHER" id="PTHR43284:SF1">
    <property type="entry name" value="ASPARAGINE SYNTHETASE"/>
    <property type="match status" value="1"/>
</dbReference>
<accession>A0ABV9XG93</accession>
<evidence type="ECO:0000256" key="5">
    <source>
        <dbReference type="ARBA" id="ARBA00022840"/>
    </source>
</evidence>
<dbReference type="EC" id="6.3.5.4" evidence="3"/>
<keyword evidence="5" id="KW-0067">ATP-binding</keyword>
<dbReference type="PROSITE" id="PS51278">
    <property type="entry name" value="GATASE_TYPE_2"/>
    <property type="match status" value="1"/>
</dbReference>
<dbReference type="InterPro" id="IPR033738">
    <property type="entry name" value="AsnB_N"/>
</dbReference>
<dbReference type="GO" id="GO:0004066">
    <property type="term" value="F:asparagine synthase (glutamine-hydrolyzing) activity"/>
    <property type="evidence" value="ECO:0007669"/>
    <property type="project" value="UniProtKB-EC"/>
</dbReference>
<dbReference type="InterPro" id="IPR017932">
    <property type="entry name" value="GATase_2_dom"/>
</dbReference>
<dbReference type="Gene3D" id="3.60.20.10">
    <property type="entry name" value="Glutamine Phosphoribosylpyrophosphate, subunit 1, domain 1"/>
    <property type="match status" value="1"/>
</dbReference>
<dbReference type="CDD" id="cd01991">
    <property type="entry name" value="Asn_synthase_B_C"/>
    <property type="match status" value="1"/>
</dbReference>
<dbReference type="PANTHER" id="PTHR43284">
    <property type="entry name" value="ASPARAGINE SYNTHETASE (GLUTAMINE-HYDROLYZING)"/>
    <property type="match status" value="1"/>
</dbReference>
<dbReference type="PIRSF" id="PIRSF001589">
    <property type="entry name" value="Asn_synthetase_glu-h"/>
    <property type="match status" value="1"/>
</dbReference>
<proteinExistence type="inferred from homology"/>
<evidence type="ECO:0000259" key="9">
    <source>
        <dbReference type="PROSITE" id="PS51278"/>
    </source>
</evidence>
<evidence type="ECO:0000256" key="4">
    <source>
        <dbReference type="ARBA" id="ARBA00022741"/>
    </source>
</evidence>
<comment type="catalytic activity">
    <reaction evidence="8">
        <text>L-aspartate + L-glutamine + ATP + H2O = L-asparagine + L-glutamate + AMP + diphosphate + H(+)</text>
        <dbReference type="Rhea" id="RHEA:12228"/>
        <dbReference type="ChEBI" id="CHEBI:15377"/>
        <dbReference type="ChEBI" id="CHEBI:15378"/>
        <dbReference type="ChEBI" id="CHEBI:29985"/>
        <dbReference type="ChEBI" id="CHEBI:29991"/>
        <dbReference type="ChEBI" id="CHEBI:30616"/>
        <dbReference type="ChEBI" id="CHEBI:33019"/>
        <dbReference type="ChEBI" id="CHEBI:58048"/>
        <dbReference type="ChEBI" id="CHEBI:58359"/>
        <dbReference type="ChEBI" id="CHEBI:456215"/>
        <dbReference type="EC" id="6.3.5.4"/>
    </reaction>
</comment>
<evidence type="ECO:0000313" key="11">
    <source>
        <dbReference type="Proteomes" id="UP001595829"/>
    </source>
</evidence>
<feature type="domain" description="Glutamine amidotransferase type-2" evidence="9">
    <location>
        <begin position="2"/>
        <end position="213"/>
    </location>
</feature>
<dbReference type="CDD" id="cd00712">
    <property type="entry name" value="AsnB"/>
    <property type="match status" value="1"/>
</dbReference>
<gene>
    <name evidence="10" type="primary">asnB</name>
    <name evidence="10" type="ORF">ACFPM3_17755</name>
</gene>
<dbReference type="Proteomes" id="UP001595829">
    <property type="component" value="Unassembled WGS sequence"/>
</dbReference>
<organism evidence="10 11">
    <name type="scientific">Streptomyces coeruleoprunus</name>
    <dbReference type="NCBI Taxonomy" id="285563"/>
    <lineage>
        <taxon>Bacteria</taxon>
        <taxon>Bacillati</taxon>
        <taxon>Actinomycetota</taxon>
        <taxon>Actinomycetes</taxon>
        <taxon>Kitasatosporales</taxon>
        <taxon>Streptomycetaceae</taxon>
        <taxon>Streptomyces</taxon>
    </lineage>
</organism>
<dbReference type="InterPro" id="IPR014729">
    <property type="entry name" value="Rossmann-like_a/b/a_fold"/>
</dbReference>
<dbReference type="SUPFAM" id="SSF52402">
    <property type="entry name" value="Adenine nucleotide alpha hydrolases-like"/>
    <property type="match status" value="1"/>
</dbReference>
<evidence type="ECO:0000256" key="3">
    <source>
        <dbReference type="ARBA" id="ARBA00012737"/>
    </source>
</evidence>
<comment type="caution">
    <text evidence="10">The sequence shown here is derived from an EMBL/GenBank/DDBJ whole genome shotgun (WGS) entry which is preliminary data.</text>
</comment>
<keyword evidence="11" id="KW-1185">Reference proteome</keyword>
<dbReference type="NCBIfam" id="TIGR01536">
    <property type="entry name" value="asn_synth_AEB"/>
    <property type="match status" value="1"/>
</dbReference>
<evidence type="ECO:0000256" key="6">
    <source>
        <dbReference type="ARBA" id="ARBA00022888"/>
    </source>
</evidence>
<evidence type="ECO:0000256" key="8">
    <source>
        <dbReference type="ARBA" id="ARBA00048741"/>
    </source>
</evidence>
<protein>
    <recommendedName>
        <fullName evidence="3">asparagine synthase (glutamine-hydrolyzing)</fullName>
        <ecNumber evidence="3">6.3.5.4</ecNumber>
    </recommendedName>
</protein>
<name>A0ABV9XG93_9ACTN</name>
<evidence type="ECO:0000256" key="1">
    <source>
        <dbReference type="ARBA" id="ARBA00005187"/>
    </source>
</evidence>
<dbReference type="InterPro" id="IPR001962">
    <property type="entry name" value="Asn_synthase"/>
</dbReference>
<dbReference type="Pfam" id="PF13522">
    <property type="entry name" value="GATase_6"/>
    <property type="match status" value="1"/>
</dbReference>
<reference evidence="11" key="1">
    <citation type="journal article" date="2019" name="Int. J. Syst. Evol. Microbiol.">
        <title>The Global Catalogue of Microorganisms (GCM) 10K type strain sequencing project: providing services to taxonomists for standard genome sequencing and annotation.</title>
        <authorList>
            <consortium name="The Broad Institute Genomics Platform"/>
            <consortium name="The Broad Institute Genome Sequencing Center for Infectious Disease"/>
            <person name="Wu L."/>
            <person name="Ma J."/>
        </authorList>
    </citation>
    <scope>NUCLEOTIDE SEQUENCE [LARGE SCALE GENOMIC DNA]</scope>
    <source>
        <strain evidence="11">CGMCC 4.1648</strain>
    </source>
</reference>